<dbReference type="CDD" id="cd18787">
    <property type="entry name" value="SF2_C_DEAD"/>
    <property type="match status" value="1"/>
</dbReference>
<sequence>MREKGKRAASKSEAKWKPISCEVNHEHSNADDMFEGLIEIEELCDYGDEHFVKNKKLKIEAIDTTNSDFALNLDALSQWTQFPISKPILKAIEELQFNAPTPIQTECIPIAINDRCDILGAAPTGSGKTLAFGIPLLEFLIADKQSDSSQRLRALVLVPTRELAVQVNNHLTAIAKFSNVSIATVIGGLSVQKQERILNNLKPDIVVATPGRLWELISESQCNHVNTKSVQKTNYIVVDEADRMTEKGHFEDLTPLINLLKRGKDDRKRQVFVFSATLTFVHKPPERQIHLKRKMTPKEKIKFLVKMLGMRENETKVIDLTDKGIGTPSDQLLAATKIDCLADEKDLYLYYLITVYNGRTLVFCNSKDCLRRLINVLKCLDVNPLSLHASMEQKRRLQNLEKFTANPNGVLVATDVAARGLDIANIDHVVHYQVPRTVEIYVHRSGRTARAANKGLTLMLCSPPEHYHYRKLCQVVNNGYELANFPIDDNVLKVVKNRVTLAQEVDKLEHKLRKGKAEDNWFKKAAKELDIELDDEDRPKHEDNESEKKLRALKKSLKLKLKQSLIPRSCYSSYLTKQGSFKLPVVKGKKAIDMIVDAGEEATPLSAPTMKRRKKHSKKKFKK</sequence>
<evidence type="ECO:0000256" key="9">
    <source>
        <dbReference type="SAM" id="MobiDB-lite"/>
    </source>
</evidence>
<dbReference type="GO" id="GO:0003723">
    <property type="term" value="F:RNA binding"/>
    <property type="evidence" value="ECO:0007669"/>
    <property type="project" value="UniProtKB-UniRule"/>
</dbReference>
<evidence type="ECO:0000256" key="6">
    <source>
        <dbReference type="PROSITE-ProRule" id="PRU00552"/>
    </source>
</evidence>
<feature type="short sequence motif" description="Q motif" evidence="6">
    <location>
        <begin position="77"/>
        <end position="105"/>
    </location>
</feature>
<organism evidence="14 16">
    <name type="scientific">Dinothrombium tinctorium</name>
    <dbReference type="NCBI Taxonomy" id="1965070"/>
    <lineage>
        <taxon>Eukaryota</taxon>
        <taxon>Metazoa</taxon>
        <taxon>Ecdysozoa</taxon>
        <taxon>Arthropoda</taxon>
        <taxon>Chelicerata</taxon>
        <taxon>Arachnida</taxon>
        <taxon>Acari</taxon>
        <taxon>Acariformes</taxon>
        <taxon>Trombidiformes</taxon>
        <taxon>Prostigmata</taxon>
        <taxon>Anystina</taxon>
        <taxon>Parasitengona</taxon>
        <taxon>Trombidioidea</taxon>
        <taxon>Trombidiidae</taxon>
        <taxon>Dinothrombium</taxon>
    </lineage>
</organism>
<dbReference type="InterPro" id="IPR027417">
    <property type="entry name" value="P-loop_NTPase"/>
</dbReference>
<keyword evidence="3 7" id="KW-0347">Helicase</keyword>
<keyword evidence="4 7" id="KW-0067">ATP-binding</keyword>
<dbReference type="AlphaFoldDB" id="A0A3S3PGC6"/>
<feature type="domain" description="DEAD-box RNA helicase Q" evidence="12">
    <location>
        <begin position="77"/>
        <end position="105"/>
    </location>
</feature>
<evidence type="ECO:0000259" key="12">
    <source>
        <dbReference type="PROSITE" id="PS51195"/>
    </source>
</evidence>
<evidence type="ECO:0000313" key="14">
    <source>
        <dbReference type="EMBL" id="RWS11875.1"/>
    </source>
</evidence>
<evidence type="ECO:0000256" key="8">
    <source>
        <dbReference type="RuleBase" id="RU365068"/>
    </source>
</evidence>
<dbReference type="PROSITE" id="PS51194">
    <property type="entry name" value="HELICASE_CTER"/>
    <property type="match status" value="1"/>
</dbReference>
<dbReference type="SUPFAM" id="SSF52540">
    <property type="entry name" value="P-loop containing nucleoside triphosphate hydrolases"/>
    <property type="match status" value="1"/>
</dbReference>
<evidence type="ECO:0000259" key="11">
    <source>
        <dbReference type="PROSITE" id="PS51194"/>
    </source>
</evidence>
<dbReference type="EMBL" id="NCKU01002462">
    <property type="protein sequence ID" value="RWS09542.1"/>
    <property type="molecule type" value="Genomic_DNA"/>
</dbReference>
<reference evidence="14" key="2">
    <citation type="submission" date="2018-11" db="EMBL/GenBank/DDBJ databases">
        <title>Trombidioid mite genomics.</title>
        <authorList>
            <person name="Dong X."/>
        </authorList>
    </citation>
    <scope>NUCLEOTIDE SEQUENCE</scope>
    <source>
        <strain evidence="14">UoL-WK</strain>
    </source>
</reference>
<dbReference type="OrthoDB" id="4310724at2759"/>
<dbReference type="EMBL" id="NCKU01001535">
    <property type="protein sequence ID" value="RWS11875.1"/>
    <property type="molecule type" value="Genomic_DNA"/>
</dbReference>
<dbReference type="InterPro" id="IPR014014">
    <property type="entry name" value="RNA_helicase_DEAD_Q_motif"/>
</dbReference>
<dbReference type="PROSITE" id="PS51192">
    <property type="entry name" value="HELICASE_ATP_BIND_1"/>
    <property type="match status" value="1"/>
</dbReference>
<accession>A0A3S3PGC6</accession>
<reference evidence="14 16" key="1">
    <citation type="journal article" date="2018" name="Gigascience">
        <title>Genomes of trombidid mites reveal novel predicted allergens and laterally-transferred genes associated with secondary metabolism.</title>
        <authorList>
            <person name="Dong X."/>
            <person name="Chaisiri K."/>
            <person name="Xia D."/>
            <person name="Armstrong S.D."/>
            <person name="Fang Y."/>
            <person name="Donnelly M.J."/>
            <person name="Kadowaki T."/>
            <person name="McGarry J.W."/>
            <person name="Darby A.C."/>
            <person name="Makepeace B.L."/>
        </authorList>
    </citation>
    <scope>NUCLEOTIDE SEQUENCE [LARGE SCALE GENOMIC DNA]</scope>
    <source>
        <strain evidence="14">UoL-WK</strain>
    </source>
</reference>
<comment type="catalytic activity">
    <reaction evidence="8">
        <text>ATP + H2O = ADP + phosphate + H(+)</text>
        <dbReference type="Rhea" id="RHEA:13065"/>
        <dbReference type="ChEBI" id="CHEBI:15377"/>
        <dbReference type="ChEBI" id="CHEBI:15378"/>
        <dbReference type="ChEBI" id="CHEBI:30616"/>
        <dbReference type="ChEBI" id="CHEBI:43474"/>
        <dbReference type="ChEBI" id="CHEBI:456216"/>
        <dbReference type="EC" id="3.6.4.13"/>
    </reaction>
</comment>
<dbReference type="InterPro" id="IPR014001">
    <property type="entry name" value="Helicase_ATP-bd"/>
</dbReference>
<comment type="function">
    <text evidence="8">RNA helicase.</text>
</comment>
<keyword evidence="1 7" id="KW-0547">Nucleotide-binding</keyword>
<proteinExistence type="inferred from homology"/>
<dbReference type="PROSITE" id="PS00039">
    <property type="entry name" value="DEAD_ATP_HELICASE"/>
    <property type="match status" value="1"/>
</dbReference>
<dbReference type="EC" id="3.6.4.13" evidence="8"/>
<dbReference type="GO" id="GO:0005524">
    <property type="term" value="F:ATP binding"/>
    <property type="evidence" value="ECO:0007669"/>
    <property type="project" value="UniProtKB-UniRule"/>
</dbReference>
<keyword evidence="2 7" id="KW-0378">Hydrolase</keyword>
<dbReference type="PROSITE" id="PS51195">
    <property type="entry name" value="Q_MOTIF"/>
    <property type="match status" value="1"/>
</dbReference>
<comment type="similarity">
    <text evidence="7">Belongs to the DEAD box helicase family.</text>
</comment>
<dbReference type="GO" id="GO:0003724">
    <property type="term" value="F:RNA helicase activity"/>
    <property type="evidence" value="ECO:0007669"/>
    <property type="project" value="UniProtKB-EC"/>
</dbReference>
<dbReference type="PANTHER" id="PTHR24031">
    <property type="entry name" value="RNA HELICASE"/>
    <property type="match status" value="1"/>
</dbReference>
<feature type="compositionally biased region" description="Basic residues" evidence="9">
    <location>
        <begin position="610"/>
        <end position="623"/>
    </location>
</feature>
<keyword evidence="5 8" id="KW-0694">RNA-binding</keyword>
<evidence type="ECO:0000256" key="3">
    <source>
        <dbReference type="ARBA" id="ARBA00022806"/>
    </source>
</evidence>
<dbReference type="EMBL" id="NCKU01001533">
    <property type="protein sequence ID" value="RWS11880.1"/>
    <property type="molecule type" value="Genomic_DNA"/>
</dbReference>
<dbReference type="SMART" id="SM00487">
    <property type="entry name" value="DEXDc"/>
    <property type="match status" value="1"/>
</dbReference>
<gene>
    <name evidence="14" type="ORF">B4U79_00423</name>
    <name evidence="15" type="ORF">B4U79_08164</name>
    <name evidence="13" type="ORF">B4U79_09493</name>
</gene>
<dbReference type="Proteomes" id="UP000285301">
    <property type="component" value="Unassembled WGS sequence"/>
</dbReference>
<comment type="domain">
    <text evidence="8">The Q motif is unique to and characteristic of the DEAD box family of RNA helicases and controls ATP binding and hydrolysis.</text>
</comment>
<comment type="caution">
    <text evidence="14">The sequence shown here is derived from an EMBL/GenBank/DDBJ whole genome shotgun (WGS) entry which is preliminary data.</text>
</comment>
<evidence type="ECO:0000256" key="5">
    <source>
        <dbReference type="ARBA" id="ARBA00022884"/>
    </source>
</evidence>
<dbReference type="Pfam" id="PF00270">
    <property type="entry name" value="DEAD"/>
    <property type="match status" value="1"/>
</dbReference>
<evidence type="ECO:0000313" key="15">
    <source>
        <dbReference type="EMBL" id="RWS11880.1"/>
    </source>
</evidence>
<evidence type="ECO:0000259" key="10">
    <source>
        <dbReference type="PROSITE" id="PS51192"/>
    </source>
</evidence>
<keyword evidence="16" id="KW-1185">Reference proteome</keyword>
<evidence type="ECO:0000313" key="16">
    <source>
        <dbReference type="Proteomes" id="UP000285301"/>
    </source>
</evidence>
<name>A0A3S3PGC6_9ACAR</name>
<evidence type="ECO:0000256" key="2">
    <source>
        <dbReference type="ARBA" id="ARBA00022801"/>
    </source>
</evidence>
<dbReference type="CDD" id="cd17946">
    <property type="entry name" value="DEADc_DDX24"/>
    <property type="match status" value="1"/>
</dbReference>
<dbReference type="GO" id="GO:0016787">
    <property type="term" value="F:hydrolase activity"/>
    <property type="evidence" value="ECO:0007669"/>
    <property type="project" value="UniProtKB-KW"/>
</dbReference>
<protein>
    <recommendedName>
        <fullName evidence="8">ATP-dependent RNA helicase</fullName>
        <ecNumber evidence="8">3.6.4.13</ecNumber>
    </recommendedName>
</protein>
<evidence type="ECO:0000256" key="7">
    <source>
        <dbReference type="RuleBase" id="RU000492"/>
    </source>
</evidence>
<dbReference type="STRING" id="1965070.A0A3S3PGC6"/>
<evidence type="ECO:0000256" key="1">
    <source>
        <dbReference type="ARBA" id="ARBA00022741"/>
    </source>
</evidence>
<feature type="domain" description="Helicase C-terminal" evidence="11">
    <location>
        <begin position="348"/>
        <end position="493"/>
    </location>
</feature>
<dbReference type="SMART" id="SM00490">
    <property type="entry name" value="HELICc"/>
    <property type="match status" value="1"/>
</dbReference>
<dbReference type="Pfam" id="PF00271">
    <property type="entry name" value="Helicase_C"/>
    <property type="match status" value="1"/>
</dbReference>
<dbReference type="Gene3D" id="3.40.50.300">
    <property type="entry name" value="P-loop containing nucleotide triphosphate hydrolases"/>
    <property type="match status" value="2"/>
</dbReference>
<feature type="region of interest" description="Disordered" evidence="9">
    <location>
        <begin position="601"/>
        <end position="623"/>
    </location>
</feature>
<evidence type="ECO:0000313" key="13">
    <source>
        <dbReference type="EMBL" id="RWS09542.1"/>
    </source>
</evidence>
<evidence type="ECO:0000256" key="4">
    <source>
        <dbReference type="ARBA" id="ARBA00022840"/>
    </source>
</evidence>
<dbReference type="InterPro" id="IPR000629">
    <property type="entry name" value="RNA-helicase_DEAD-box_CS"/>
</dbReference>
<feature type="domain" description="Helicase ATP-binding" evidence="10">
    <location>
        <begin position="109"/>
        <end position="296"/>
    </location>
</feature>
<dbReference type="InterPro" id="IPR011545">
    <property type="entry name" value="DEAD/DEAH_box_helicase_dom"/>
</dbReference>
<dbReference type="InterPro" id="IPR001650">
    <property type="entry name" value="Helicase_C-like"/>
</dbReference>